<dbReference type="SUPFAM" id="SSF82602">
    <property type="entry name" value="Nuclease A inhibitor (NuiA)"/>
    <property type="match status" value="1"/>
</dbReference>
<evidence type="ECO:0000313" key="2">
    <source>
        <dbReference type="Proteomes" id="UP000192997"/>
    </source>
</evidence>
<evidence type="ECO:0000313" key="1">
    <source>
        <dbReference type="EMBL" id="OSO93327.1"/>
    </source>
</evidence>
<dbReference type="Proteomes" id="UP000192997">
    <property type="component" value="Unassembled WGS sequence"/>
</dbReference>
<dbReference type="Pfam" id="PF07924">
    <property type="entry name" value="NuiA"/>
    <property type="match status" value="1"/>
</dbReference>
<proteinExistence type="predicted"/>
<dbReference type="EMBL" id="NBYN01000027">
    <property type="protein sequence ID" value="OSO93327.1"/>
    <property type="molecule type" value="Genomic_DNA"/>
</dbReference>
<sequence>MVDQWQAINKMSKSVIDLLKQTTEGLFMPSESEYPFNVVHWEFFNLNETTIQEKTGIIGNVRTVTVDDFFRGVTKQEDWYEEEEQNIAKRFESLVLVLKSNLDEAKVYEIGNREVHAYILGTKDGEIIGISTVVIRT</sequence>
<organism evidence="1 2">
    <name type="scientific">Cylindrospermopsis raciborskii CENA303</name>
    <dbReference type="NCBI Taxonomy" id="1170769"/>
    <lineage>
        <taxon>Bacteria</taxon>
        <taxon>Bacillati</taxon>
        <taxon>Cyanobacteriota</taxon>
        <taxon>Cyanophyceae</taxon>
        <taxon>Nostocales</taxon>
        <taxon>Aphanizomenonaceae</taxon>
        <taxon>Cylindrospermopsis</taxon>
    </lineage>
</organism>
<name>A0A1X4G9A3_9CYAN</name>
<dbReference type="Gene3D" id="3.40.1460.10">
    <property type="entry name" value="Nuclease A inhibitor-like"/>
    <property type="match status" value="1"/>
</dbReference>
<accession>A0A1X4G9A3</accession>
<protein>
    <submittedName>
        <fullName evidence="1">Sugar nuclease inhibitor NuiA</fullName>
    </submittedName>
</protein>
<comment type="caution">
    <text evidence="1">The sequence shown here is derived from an EMBL/GenBank/DDBJ whole genome shotgun (WGS) entry which is preliminary data.</text>
</comment>
<gene>
    <name evidence="1" type="ORF">B7O87_05950</name>
</gene>
<dbReference type="InterPro" id="IPR012489">
    <property type="entry name" value="NucleaseA_inhib-like"/>
</dbReference>
<dbReference type="AlphaFoldDB" id="A0A1X4G9A3"/>
<dbReference type="InterPro" id="IPR036587">
    <property type="entry name" value="NucleaseA_inhib-like_sf"/>
</dbReference>
<reference evidence="2" key="1">
    <citation type="submission" date="2017-04" db="EMBL/GenBank/DDBJ databases">
        <authorList>
            <person name="Abreu V.A."/>
            <person name="Popin R.V."/>
            <person name="Rigonato J."/>
            <person name="Andreote A.P."/>
            <person name="Schaker P.C."/>
            <person name="Hoff-Risseti C."/>
            <person name="Alvarenga D.O."/>
            <person name="Varani A.M."/>
            <person name="Fiore M.F."/>
        </authorList>
    </citation>
    <scope>NUCLEOTIDE SEQUENCE [LARGE SCALE GENOMIC DNA]</scope>
    <source>
        <strain evidence="2">CENA303</strain>
    </source>
</reference>